<dbReference type="InterPro" id="IPR050179">
    <property type="entry name" value="Trans_hexapeptide_repeat"/>
</dbReference>
<dbReference type="OrthoDB" id="9815592at2"/>
<dbReference type="InterPro" id="IPR018357">
    <property type="entry name" value="Hexapep_transf_CS"/>
</dbReference>
<dbReference type="PROSITE" id="PS00101">
    <property type="entry name" value="HEXAPEP_TRANSFERASES"/>
    <property type="match status" value="1"/>
</dbReference>
<dbReference type="GO" id="GO:0016746">
    <property type="term" value="F:acyltransferase activity"/>
    <property type="evidence" value="ECO:0007669"/>
    <property type="project" value="UniProtKB-KW"/>
</dbReference>
<dbReference type="AlphaFoldDB" id="A0A8G1ZCN4"/>
<comment type="caution">
    <text evidence="5">The sequence shown here is derived from an EMBL/GenBank/DDBJ whole genome shotgun (WGS) entry which is preliminary data.</text>
</comment>
<dbReference type="SUPFAM" id="SSF51161">
    <property type="entry name" value="Trimeric LpxA-like enzymes"/>
    <property type="match status" value="1"/>
</dbReference>
<dbReference type="Pfam" id="PF00132">
    <property type="entry name" value="Hexapep"/>
    <property type="match status" value="1"/>
</dbReference>
<dbReference type="Proteomes" id="UP000291572">
    <property type="component" value="Unassembled WGS sequence"/>
</dbReference>
<keyword evidence="4" id="KW-0012">Acyltransferase</keyword>
<organism evidence="5 6">
    <name type="scientific">Sphingobium cupriresistens</name>
    <dbReference type="NCBI Taxonomy" id="1132417"/>
    <lineage>
        <taxon>Bacteria</taxon>
        <taxon>Pseudomonadati</taxon>
        <taxon>Pseudomonadota</taxon>
        <taxon>Alphaproteobacteria</taxon>
        <taxon>Sphingomonadales</taxon>
        <taxon>Sphingomonadaceae</taxon>
        <taxon>Sphingobium</taxon>
    </lineage>
</organism>
<accession>A0A8G1ZCN4</accession>
<gene>
    <name evidence="5" type="ORF">EWH12_19740</name>
</gene>
<dbReference type="PANTHER" id="PTHR43300">
    <property type="entry name" value="ACETYLTRANSFERASE"/>
    <property type="match status" value="1"/>
</dbReference>
<evidence type="ECO:0000256" key="4">
    <source>
        <dbReference type="ARBA" id="ARBA00023315"/>
    </source>
</evidence>
<keyword evidence="3" id="KW-0677">Repeat</keyword>
<dbReference type="Gene3D" id="2.160.10.10">
    <property type="entry name" value="Hexapeptide repeat proteins"/>
    <property type="match status" value="1"/>
</dbReference>
<dbReference type="CDD" id="cd03349">
    <property type="entry name" value="LbH_XAT"/>
    <property type="match status" value="1"/>
</dbReference>
<dbReference type="InterPro" id="IPR011004">
    <property type="entry name" value="Trimer_LpxA-like_sf"/>
</dbReference>
<reference evidence="5 6" key="1">
    <citation type="submission" date="2019-02" db="EMBL/GenBank/DDBJ databases">
        <authorList>
            <person name="Feng G."/>
        </authorList>
    </citation>
    <scope>NUCLEOTIDE SEQUENCE [LARGE SCALE GENOMIC DNA]</scope>
    <source>
        <strain evidence="5 6">CCTCC AB 2011146</strain>
    </source>
</reference>
<keyword evidence="2 5" id="KW-0808">Transferase</keyword>
<proteinExistence type="inferred from homology"/>
<dbReference type="PANTHER" id="PTHR43300:SF11">
    <property type="entry name" value="ACETYLTRANSFERASE RV3034C-RELATED"/>
    <property type="match status" value="1"/>
</dbReference>
<evidence type="ECO:0000313" key="5">
    <source>
        <dbReference type="EMBL" id="RYM06812.1"/>
    </source>
</evidence>
<name>A0A8G1ZCN4_9SPHN</name>
<dbReference type="InterPro" id="IPR001451">
    <property type="entry name" value="Hexapep"/>
</dbReference>
<evidence type="ECO:0000256" key="3">
    <source>
        <dbReference type="ARBA" id="ARBA00022737"/>
    </source>
</evidence>
<evidence type="ECO:0000256" key="1">
    <source>
        <dbReference type="ARBA" id="ARBA00007274"/>
    </source>
</evidence>
<evidence type="ECO:0000256" key="2">
    <source>
        <dbReference type="ARBA" id="ARBA00022679"/>
    </source>
</evidence>
<protein>
    <submittedName>
        <fullName evidence="5">CatB-related O-acetyltransferase</fullName>
    </submittedName>
</protein>
<evidence type="ECO:0000313" key="6">
    <source>
        <dbReference type="Proteomes" id="UP000291572"/>
    </source>
</evidence>
<comment type="similarity">
    <text evidence="1">Belongs to the transferase hexapeptide repeat family.</text>
</comment>
<dbReference type="EMBL" id="SEOO01000054">
    <property type="protein sequence ID" value="RYM06812.1"/>
    <property type="molecule type" value="Genomic_DNA"/>
</dbReference>
<sequence>MDAVATDGLARVDGPACDGKSAHCDVAACIRIGTARGVGGRGCANPRHRRGRGIRHLWRAFLRPLRHYCVGSHTKNMRISYALARFLKHSRLKAVRGSTLHTQARIAAASQVIDSTIGRYTYCGTDCVVVNADIGSFSSIADFVMIGGATHAMDHVSMSPVFHAGRNSFKRVFSAVPAPKTPRTIIGHDVWIGHGAKIAAGVHVGNGAVVAMGAVVTRDVGPYSVVGGVPARLLRKRFSPDIALKLAALAWWDWSDETLQERAHLFADPRALIEAHE</sequence>